<comment type="caution">
    <text evidence="2">The sequence shown here is derived from an EMBL/GenBank/DDBJ whole genome shotgun (WGS) entry which is preliminary data.</text>
</comment>
<evidence type="ECO:0000256" key="1">
    <source>
        <dbReference type="SAM" id="Phobius"/>
    </source>
</evidence>
<sequence length="69" mass="7711">MSDFKALSGYVLKGFWCVLVFTATLIICGGVPNLLFYFGLLGCAFLAAWAFLFHMLACAIWDHVKKKEC</sequence>
<evidence type="ECO:0000313" key="3">
    <source>
        <dbReference type="Proteomes" id="UP001171299"/>
    </source>
</evidence>
<organism evidence="2 3">
    <name type="scientific">Pantoea phytobeneficialis</name>
    <dbReference type="NCBI Taxonomy" id="2052056"/>
    <lineage>
        <taxon>Bacteria</taxon>
        <taxon>Pseudomonadati</taxon>
        <taxon>Pseudomonadota</taxon>
        <taxon>Gammaproteobacteria</taxon>
        <taxon>Enterobacterales</taxon>
        <taxon>Erwiniaceae</taxon>
        <taxon>Pantoea</taxon>
    </lineage>
</organism>
<keyword evidence="1" id="KW-0472">Membrane</keyword>
<keyword evidence="3" id="KW-1185">Reference proteome</keyword>
<keyword evidence="1" id="KW-0812">Transmembrane</keyword>
<dbReference type="EMBL" id="JAUOOM010000006">
    <property type="protein sequence ID" value="MDO6406469.1"/>
    <property type="molecule type" value="Genomic_DNA"/>
</dbReference>
<keyword evidence="1" id="KW-1133">Transmembrane helix</keyword>
<feature type="transmembrane region" description="Helical" evidence="1">
    <location>
        <begin position="38"/>
        <end position="61"/>
    </location>
</feature>
<accession>A0ABT8XSR7</accession>
<feature type="transmembrane region" description="Helical" evidence="1">
    <location>
        <begin position="12"/>
        <end position="32"/>
    </location>
</feature>
<dbReference type="Proteomes" id="UP001171299">
    <property type="component" value="Unassembled WGS sequence"/>
</dbReference>
<gene>
    <name evidence="2" type="ORF">Q3404_07770</name>
</gene>
<dbReference type="RefSeq" id="WP_208726975.1">
    <property type="nucleotide sequence ID" value="NZ_CP024639.1"/>
</dbReference>
<proteinExistence type="predicted"/>
<reference evidence="2" key="1">
    <citation type="submission" date="2023-07" db="EMBL/GenBank/DDBJ databases">
        <title>The extreme plant-growth-promoting properties of Pantoea phytobeneficialis PF55 revealed by functional and genomic analysis.</title>
        <authorList>
            <person name="Nascimento F.X."/>
            <person name="Marcio R.J."/>
        </authorList>
    </citation>
    <scope>NUCLEOTIDE SEQUENCE</scope>
    <source>
        <strain evidence="2">PF55</strain>
    </source>
</reference>
<evidence type="ECO:0000313" key="2">
    <source>
        <dbReference type="EMBL" id="MDO6406469.1"/>
    </source>
</evidence>
<name>A0ABT8XSR7_9GAMM</name>
<protein>
    <submittedName>
        <fullName evidence="2">Uncharacterized protein</fullName>
    </submittedName>
</protein>